<dbReference type="InterPro" id="IPR036291">
    <property type="entry name" value="NAD(P)-bd_dom_sf"/>
</dbReference>
<dbReference type="Gene3D" id="3.40.50.720">
    <property type="entry name" value="NAD(P)-binding Rossmann-like Domain"/>
    <property type="match status" value="1"/>
</dbReference>
<dbReference type="InterPro" id="IPR002347">
    <property type="entry name" value="SDR_fam"/>
</dbReference>
<evidence type="ECO:0000256" key="1">
    <source>
        <dbReference type="ARBA" id="ARBA00006484"/>
    </source>
</evidence>
<organism evidence="3 4">
    <name type="scientific">Aduncisulcus paluster</name>
    <dbReference type="NCBI Taxonomy" id="2918883"/>
    <lineage>
        <taxon>Eukaryota</taxon>
        <taxon>Metamonada</taxon>
        <taxon>Carpediemonas-like organisms</taxon>
        <taxon>Aduncisulcus</taxon>
    </lineage>
</organism>
<dbReference type="PANTHER" id="PTHR42901:SF1">
    <property type="entry name" value="ALCOHOL DEHYDROGENASE"/>
    <property type="match status" value="1"/>
</dbReference>
<gene>
    <name evidence="3" type="ORF">ADUPG1_008571</name>
</gene>
<keyword evidence="4" id="KW-1185">Reference proteome</keyword>
<accession>A0ABQ5KSG5</accession>
<dbReference type="PANTHER" id="PTHR42901">
    <property type="entry name" value="ALCOHOL DEHYDROGENASE"/>
    <property type="match status" value="1"/>
</dbReference>
<evidence type="ECO:0000313" key="4">
    <source>
        <dbReference type="Proteomes" id="UP001057375"/>
    </source>
</evidence>
<dbReference type="PRINTS" id="PR00081">
    <property type="entry name" value="GDHRDH"/>
</dbReference>
<comment type="caution">
    <text evidence="3">The sequence shown here is derived from an EMBL/GenBank/DDBJ whole genome shotgun (WGS) entry which is preliminary data.</text>
</comment>
<comment type="similarity">
    <text evidence="1">Belongs to the short-chain dehydrogenases/reductases (SDR) family.</text>
</comment>
<name>A0ABQ5KSG5_9EUKA</name>
<dbReference type="SUPFAM" id="SSF51735">
    <property type="entry name" value="NAD(P)-binding Rossmann-fold domains"/>
    <property type="match status" value="1"/>
</dbReference>
<dbReference type="Proteomes" id="UP001057375">
    <property type="component" value="Unassembled WGS sequence"/>
</dbReference>
<proteinExistence type="inferred from homology"/>
<evidence type="ECO:0000313" key="3">
    <source>
        <dbReference type="EMBL" id="GKT35402.1"/>
    </source>
</evidence>
<dbReference type="Pfam" id="PF00106">
    <property type="entry name" value="adh_short"/>
    <property type="match status" value="1"/>
</dbReference>
<dbReference type="EMBL" id="BQXS01010981">
    <property type="protein sequence ID" value="GKT35402.1"/>
    <property type="molecule type" value="Genomic_DNA"/>
</dbReference>
<protein>
    <submittedName>
        <fullName evidence="3">Short-chain dehydrogenase/reductase SDR like protein</fullName>
    </submittedName>
</protein>
<evidence type="ECO:0000256" key="2">
    <source>
        <dbReference type="ARBA" id="ARBA00023002"/>
    </source>
</evidence>
<reference evidence="3" key="1">
    <citation type="submission" date="2022-03" db="EMBL/GenBank/DDBJ databases">
        <title>Draft genome sequence of Aduncisulcus paluster, a free-living microaerophilic Fornicata.</title>
        <authorList>
            <person name="Yuyama I."/>
            <person name="Kume K."/>
            <person name="Tamura T."/>
            <person name="Inagaki Y."/>
            <person name="Hashimoto T."/>
        </authorList>
    </citation>
    <scope>NUCLEOTIDE SEQUENCE</scope>
    <source>
        <strain evidence="3">NY0171</strain>
    </source>
</reference>
<sequence length="416" mass="45810">MMTKVITLVLSSILEGFRRKKAIEKTKKMFSDPKKIEEIVSRIEFFDATKDVSKIKNYSFIKSGECKAKMVEETLFFNVLSSENNVEKVLSSIEVYPTKTLRNVKKVCSKRYKMNLDGKEQQWALVTGASGGIGSHVCSILAACGVPLIISGRNTEKLAKVALKAAMEGVCVRVIKMNVLLKSKMVSESTDMPSFVYLYDKLVGSDDIRMIYMNAGGGEFTLFEKLSHQTVQDQIELNFSSHVHLARYFMLKLKNVHKKTGQRRVGSITFTSSIVGVVPFPMTSLYSANKHAITGFSRALRMEGSTIGVDVACACPGVVNGTHFYERELTNGFGMDSKKNQHVVRRQISRASGTYADEAASEIVVCASKAGAVHLVGGMAKGAASFQRIAGWGALDTIAQGGMKSMVKQMEKREKK</sequence>
<keyword evidence="2" id="KW-0560">Oxidoreductase</keyword>